<dbReference type="EMBL" id="FJOG01000003">
    <property type="protein sequence ID" value="CZR53002.1"/>
    <property type="molecule type" value="Genomic_DNA"/>
</dbReference>
<feature type="transmembrane region" description="Helical" evidence="7">
    <location>
        <begin position="454"/>
        <end position="482"/>
    </location>
</feature>
<evidence type="ECO:0000256" key="7">
    <source>
        <dbReference type="SAM" id="Phobius"/>
    </source>
</evidence>
<feature type="region of interest" description="Disordered" evidence="6">
    <location>
        <begin position="1"/>
        <end position="60"/>
    </location>
</feature>
<feature type="transmembrane region" description="Helical" evidence="7">
    <location>
        <begin position="335"/>
        <end position="356"/>
    </location>
</feature>
<organism evidence="9 10">
    <name type="scientific">Phialocephala subalpina</name>
    <dbReference type="NCBI Taxonomy" id="576137"/>
    <lineage>
        <taxon>Eukaryota</taxon>
        <taxon>Fungi</taxon>
        <taxon>Dikarya</taxon>
        <taxon>Ascomycota</taxon>
        <taxon>Pezizomycotina</taxon>
        <taxon>Leotiomycetes</taxon>
        <taxon>Helotiales</taxon>
        <taxon>Mollisiaceae</taxon>
        <taxon>Phialocephala</taxon>
        <taxon>Phialocephala fortinii species complex</taxon>
    </lineage>
</organism>
<feature type="transmembrane region" description="Helical" evidence="7">
    <location>
        <begin position="227"/>
        <end position="245"/>
    </location>
</feature>
<protein>
    <submittedName>
        <fullName evidence="9">Related to major facilitator (MFS1) transporter</fullName>
    </submittedName>
</protein>
<feature type="transmembrane region" description="Helical" evidence="7">
    <location>
        <begin position="197"/>
        <end position="221"/>
    </location>
</feature>
<feature type="transmembrane region" description="Helical" evidence="7">
    <location>
        <begin position="69"/>
        <end position="94"/>
    </location>
</feature>
<feature type="compositionally biased region" description="Basic and acidic residues" evidence="6">
    <location>
        <begin position="25"/>
        <end position="35"/>
    </location>
</feature>
<evidence type="ECO:0000256" key="3">
    <source>
        <dbReference type="ARBA" id="ARBA00022692"/>
    </source>
</evidence>
<dbReference type="SUPFAM" id="SSF103473">
    <property type="entry name" value="MFS general substrate transporter"/>
    <property type="match status" value="1"/>
</dbReference>
<feature type="transmembrane region" description="Helical" evidence="7">
    <location>
        <begin position="136"/>
        <end position="156"/>
    </location>
</feature>
<dbReference type="PRINTS" id="PR01035">
    <property type="entry name" value="TCRTETA"/>
</dbReference>
<keyword evidence="5 7" id="KW-0472">Membrane</keyword>
<evidence type="ECO:0000259" key="8">
    <source>
        <dbReference type="PROSITE" id="PS50850"/>
    </source>
</evidence>
<dbReference type="PROSITE" id="PS50850">
    <property type="entry name" value="MFS"/>
    <property type="match status" value="1"/>
</dbReference>
<feature type="domain" description="Major facilitator superfamily (MFS) profile" evidence="8">
    <location>
        <begin position="72"/>
        <end position="551"/>
    </location>
</feature>
<dbReference type="Gene3D" id="1.20.1250.20">
    <property type="entry name" value="MFS general substrate transporter like domains"/>
    <property type="match status" value="1"/>
</dbReference>
<gene>
    <name evidence="9" type="ORF">PAC_02880</name>
</gene>
<sequence length="561" mass="59269">MDSRAETLAEKEVGRSISPSPRPSFNKEEDTKFDEAPTDNEEGSVKNVSEATGAATEEDEGEYPSGFRLAAIVVALLMSIFLVSLDMTIVATAIPKITDEFHGLDLVGWYGSAFFLTVGAFQSTWGKGYKYFPLKITFLTSIFIFELGSLICGVAPNSTALIVGRAIAGLGGAGIASGAYTIIAFTAKPAQRAAYTGLMGAAYGIASVIGPLLGGVFAQHVSWRWCFYINLPIGGLSAGIIFLFFRTPKHVVPVEATIKEKILQMDLPGAFVIMCAIICYILALQWGGQSKAWSNSDVIGCLVGFVLILILFCVIEYYQGERAMIVGRIAKDRTIWVGMLFIFFLAGGFFLLLYYLPIYFQVVSGVSASQSATTIATIISGGMISAFGHFVPFMIFGSGLTTVGCGLLYTLSTHSSSGEWIGFQILAGIGIGLALQVPIIAAQASVEASDLASVTAMILFFQTIGGAFFVSAGEVAFTNILLGKLPINAPSLDPKSVVAVGVTEIRATFSADVVPGIISSYMSGLKVAYAIAIASSGIAVIASGFSKWKNLKGKVQMGGSA</sequence>
<evidence type="ECO:0000313" key="10">
    <source>
        <dbReference type="Proteomes" id="UP000184330"/>
    </source>
</evidence>
<proteinExistence type="predicted"/>
<dbReference type="PANTHER" id="PTHR23501:SF177">
    <property type="entry name" value="MAJOR FACILITATOR SUPERFAMILY (MFS) PROFILE DOMAIN-CONTAINING PROTEIN-RELATED"/>
    <property type="match status" value="1"/>
</dbReference>
<feature type="transmembrane region" description="Helical" evidence="7">
    <location>
        <begin position="106"/>
        <end position="124"/>
    </location>
</feature>
<evidence type="ECO:0000256" key="2">
    <source>
        <dbReference type="ARBA" id="ARBA00022448"/>
    </source>
</evidence>
<comment type="subcellular location">
    <subcellularLocation>
        <location evidence="1">Membrane</location>
        <topology evidence="1">Multi-pass membrane protein</topology>
    </subcellularLocation>
</comment>
<dbReference type="GO" id="GO:0005886">
    <property type="term" value="C:plasma membrane"/>
    <property type="evidence" value="ECO:0007669"/>
    <property type="project" value="TreeGrafter"/>
</dbReference>
<feature type="transmembrane region" description="Helical" evidence="7">
    <location>
        <begin position="292"/>
        <end position="315"/>
    </location>
</feature>
<name>A0A1L7WJP4_9HELO</name>
<feature type="transmembrane region" description="Helical" evidence="7">
    <location>
        <begin position="527"/>
        <end position="545"/>
    </location>
</feature>
<dbReference type="InterPro" id="IPR036259">
    <property type="entry name" value="MFS_trans_sf"/>
</dbReference>
<accession>A0A1L7WJP4</accession>
<dbReference type="InterPro" id="IPR001958">
    <property type="entry name" value="Tet-R_TetA/multi-R_MdtG-like"/>
</dbReference>
<dbReference type="AlphaFoldDB" id="A0A1L7WJP4"/>
<evidence type="ECO:0000256" key="5">
    <source>
        <dbReference type="ARBA" id="ARBA00023136"/>
    </source>
</evidence>
<feature type="transmembrane region" description="Helical" evidence="7">
    <location>
        <begin position="266"/>
        <end position="286"/>
    </location>
</feature>
<evidence type="ECO:0000256" key="6">
    <source>
        <dbReference type="SAM" id="MobiDB-lite"/>
    </source>
</evidence>
<feature type="transmembrane region" description="Helical" evidence="7">
    <location>
        <begin position="421"/>
        <end position="442"/>
    </location>
</feature>
<dbReference type="Proteomes" id="UP000184330">
    <property type="component" value="Unassembled WGS sequence"/>
</dbReference>
<keyword evidence="2" id="KW-0813">Transport</keyword>
<feature type="compositionally biased region" description="Basic and acidic residues" evidence="6">
    <location>
        <begin position="1"/>
        <end position="14"/>
    </location>
</feature>
<dbReference type="Pfam" id="PF07690">
    <property type="entry name" value="MFS_1"/>
    <property type="match status" value="1"/>
</dbReference>
<evidence type="ECO:0000256" key="4">
    <source>
        <dbReference type="ARBA" id="ARBA00022989"/>
    </source>
</evidence>
<reference evidence="9 10" key="1">
    <citation type="submission" date="2016-03" db="EMBL/GenBank/DDBJ databases">
        <authorList>
            <person name="Ploux O."/>
        </authorList>
    </citation>
    <scope>NUCLEOTIDE SEQUENCE [LARGE SCALE GENOMIC DNA]</scope>
    <source>
        <strain evidence="9 10">UAMH 11012</strain>
    </source>
</reference>
<dbReference type="CDD" id="cd17502">
    <property type="entry name" value="MFS_Azr1_MDR_like"/>
    <property type="match status" value="1"/>
</dbReference>
<feature type="transmembrane region" description="Helical" evidence="7">
    <location>
        <begin position="162"/>
        <end position="185"/>
    </location>
</feature>
<dbReference type="OrthoDB" id="10021397at2759"/>
<evidence type="ECO:0000256" key="1">
    <source>
        <dbReference type="ARBA" id="ARBA00004141"/>
    </source>
</evidence>
<keyword evidence="3 7" id="KW-0812">Transmembrane</keyword>
<dbReference type="PANTHER" id="PTHR23501">
    <property type="entry name" value="MAJOR FACILITATOR SUPERFAMILY"/>
    <property type="match status" value="1"/>
</dbReference>
<dbReference type="FunFam" id="1.20.1720.10:FF:000012">
    <property type="entry name" value="MFS toxin efflux pump (AflT)"/>
    <property type="match status" value="1"/>
</dbReference>
<dbReference type="InterPro" id="IPR020846">
    <property type="entry name" value="MFS_dom"/>
</dbReference>
<keyword evidence="4 7" id="KW-1133">Transmembrane helix</keyword>
<keyword evidence="10" id="KW-1185">Reference proteome</keyword>
<dbReference type="GO" id="GO:0022857">
    <property type="term" value="F:transmembrane transporter activity"/>
    <property type="evidence" value="ECO:0007669"/>
    <property type="project" value="InterPro"/>
</dbReference>
<evidence type="ECO:0000313" key="9">
    <source>
        <dbReference type="EMBL" id="CZR53002.1"/>
    </source>
</evidence>
<dbReference type="InterPro" id="IPR011701">
    <property type="entry name" value="MFS"/>
</dbReference>